<reference evidence="3 4" key="1">
    <citation type="submission" date="2020-06" db="EMBL/GenBank/DDBJ databases">
        <authorList>
            <person name="De Coninck B."/>
            <person name="Ibrahim H."/>
        </authorList>
    </citation>
    <scope>NUCLEOTIDE SEQUENCE [LARGE SCALE GENOMIC DNA]</scope>
    <source>
        <strain evidence="3">Ag_rhizogenes_K599</strain>
    </source>
</reference>
<accession>A0AAN2A6S6</accession>
<feature type="transmembrane region" description="Helical" evidence="1">
    <location>
        <begin position="12"/>
        <end position="32"/>
    </location>
</feature>
<feature type="transmembrane region" description="Helical" evidence="1">
    <location>
        <begin position="324"/>
        <end position="344"/>
    </location>
</feature>
<dbReference type="AlphaFoldDB" id="A0AAN2A6S6"/>
<proteinExistence type="predicted"/>
<dbReference type="RefSeq" id="WP_077767971.1">
    <property type="nucleotide sequence ID" value="NZ_CAICSX020000002.1"/>
</dbReference>
<dbReference type="PANTHER" id="PTHR23028">
    <property type="entry name" value="ACETYLTRANSFERASE"/>
    <property type="match status" value="1"/>
</dbReference>
<dbReference type="Pfam" id="PF01757">
    <property type="entry name" value="Acyl_transf_3"/>
    <property type="match status" value="1"/>
</dbReference>
<dbReference type="GO" id="GO:0016020">
    <property type="term" value="C:membrane"/>
    <property type="evidence" value="ECO:0007669"/>
    <property type="project" value="TreeGrafter"/>
</dbReference>
<dbReference type="InterPro" id="IPR050879">
    <property type="entry name" value="Acyltransferase_3"/>
</dbReference>
<feature type="transmembrane region" description="Helical" evidence="1">
    <location>
        <begin position="61"/>
        <end position="80"/>
    </location>
</feature>
<feature type="domain" description="Acyltransferase 3" evidence="2">
    <location>
        <begin position="8"/>
        <end position="341"/>
    </location>
</feature>
<feature type="transmembrane region" description="Helical" evidence="1">
    <location>
        <begin position="225"/>
        <end position="248"/>
    </location>
</feature>
<evidence type="ECO:0000259" key="2">
    <source>
        <dbReference type="Pfam" id="PF01757"/>
    </source>
</evidence>
<evidence type="ECO:0000256" key="1">
    <source>
        <dbReference type="SAM" id="Phobius"/>
    </source>
</evidence>
<sequence length="362" mass="41297">MNKRQRIANIDQLRGIAALSVVLAHFAAYSFINNSNIPTNSYIEVFLKNILVGEYVNFGRFGVILFFIISGYVIPFSFPARNPIRGFIISRLFRLYPLFWASLTAALIVRFYAGHHVSIYDIFANITMIPDLLLSHRILDVYWTLAYEIIFYTIVAAIYALFGPLNLATARQGALFCASVSIAISMAQIFGQTIAGGDKIILISFMFLGSVIRKNQINLNRIFDIWLFLVITTIIIGIILRGYIHYVIFVYGNDVRFENFNSIIATHCLAIFIFIGALSWFDKFNSPFLIYMGYISYSLYITHPILMEIFSILNFDQIMIRNGLYIPILFTSTIALSAITYHFIERPFIRMGKSMNKSIANA</sequence>
<name>A0AAN2A6S6_RHIRH</name>
<dbReference type="Proteomes" id="UP000528185">
    <property type="component" value="Unassembled WGS sequence"/>
</dbReference>
<evidence type="ECO:0000313" key="3">
    <source>
        <dbReference type="EMBL" id="CAD0215219.1"/>
    </source>
</evidence>
<feature type="transmembrane region" description="Helical" evidence="1">
    <location>
        <begin position="92"/>
        <end position="113"/>
    </location>
</feature>
<comment type="caution">
    <text evidence="3">The sequence shown here is derived from an EMBL/GenBank/DDBJ whole genome shotgun (WGS) entry which is preliminary data.</text>
</comment>
<dbReference type="GO" id="GO:0016747">
    <property type="term" value="F:acyltransferase activity, transferring groups other than amino-acyl groups"/>
    <property type="evidence" value="ECO:0007669"/>
    <property type="project" value="InterPro"/>
</dbReference>
<keyword evidence="1" id="KW-0472">Membrane</keyword>
<keyword evidence="1" id="KW-0812">Transmembrane</keyword>
<feature type="transmembrane region" description="Helical" evidence="1">
    <location>
        <begin position="174"/>
        <end position="190"/>
    </location>
</feature>
<feature type="transmembrane region" description="Helical" evidence="1">
    <location>
        <begin position="196"/>
        <end position="213"/>
    </location>
</feature>
<feature type="transmembrane region" description="Helical" evidence="1">
    <location>
        <begin position="260"/>
        <end position="281"/>
    </location>
</feature>
<dbReference type="PANTHER" id="PTHR23028:SF131">
    <property type="entry name" value="BLR2367 PROTEIN"/>
    <property type="match status" value="1"/>
</dbReference>
<evidence type="ECO:0000313" key="4">
    <source>
        <dbReference type="Proteomes" id="UP000528185"/>
    </source>
</evidence>
<dbReference type="KEGG" id="aro:B0909_20875"/>
<dbReference type="GO" id="GO:0000271">
    <property type="term" value="P:polysaccharide biosynthetic process"/>
    <property type="evidence" value="ECO:0007669"/>
    <property type="project" value="TreeGrafter"/>
</dbReference>
<feature type="transmembrane region" description="Helical" evidence="1">
    <location>
        <begin position="141"/>
        <end position="162"/>
    </location>
</feature>
<dbReference type="EMBL" id="CAICSX020000002">
    <property type="protein sequence ID" value="CAD0215219.1"/>
    <property type="molecule type" value="Genomic_DNA"/>
</dbReference>
<organism evidence="3 4">
    <name type="scientific">Rhizobium rhizogenes</name>
    <name type="common">Agrobacterium rhizogenes</name>
    <dbReference type="NCBI Taxonomy" id="359"/>
    <lineage>
        <taxon>Bacteria</taxon>
        <taxon>Pseudomonadati</taxon>
        <taxon>Pseudomonadota</taxon>
        <taxon>Alphaproteobacteria</taxon>
        <taxon>Hyphomicrobiales</taxon>
        <taxon>Rhizobiaceae</taxon>
        <taxon>Rhizobium/Agrobacterium group</taxon>
        <taxon>Rhizobium</taxon>
    </lineage>
</organism>
<dbReference type="InterPro" id="IPR002656">
    <property type="entry name" value="Acyl_transf_3_dom"/>
</dbReference>
<gene>
    <name evidence="3" type="ORF">AGRHK599_LOCUS3464</name>
</gene>
<feature type="transmembrane region" description="Helical" evidence="1">
    <location>
        <begin position="288"/>
        <end position="312"/>
    </location>
</feature>
<protein>
    <recommendedName>
        <fullName evidence="2">Acyltransferase 3 domain-containing protein</fullName>
    </recommendedName>
</protein>
<keyword evidence="1" id="KW-1133">Transmembrane helix</keyword>